<keyword evidence="16" id="KW-1185">Reference proteome</keyword>
<keyword evidence="10 13" id="KW-0472">Membrane</keyword>
<accession>A0AAV7GTA9</accession>
<dbReference type="Proteomes" id="UP000775213">
    <property type="component" value="Unassembled WGS sequence"/>
</dbReference>
<evidence type="ECO:0000259" key="14">
    <source>
        <dbReference type="PROSITE" id="PS50011"/>
    </source>
</evidence>
<reference evidence="15 16" key="1">
    <citation type="journal article" date="2021" name="Hortic Res">
        <title>Chromosome-scale assembly of the Dendrobium chrysotoxum genome enhances the understanding of orchid evolution.</title>
        <authorList>
            <person name="Zhang Y."/>
            <person name="Zhang G.Q."/>
            <person name="Zhang D."/>
            <person name="Liu X.D."/>
            <person name="Xu X.Y."/>
            <person name="Sun W.H."/>
            <person name="Yu X."/>
            <person name="Zhu X."/>
            <person name="Wang Z.W."/>
            <person name="Zhao X."/>
            <person name="Zhong W.Y."/>
            <person name="Chen H."/>
            <person name="Yin W.L."/>
            <person name="Huang T."/>
            <person name="Niu S.C."/>
            <person name="Liu Z.J."/>
        </authorList>
    </citation>
    <scope>NUCLEOTIDE SEQUENCE [LARGE SCALE GENOMIC DNA]</scope>
    <source>
        <strain evidence="15">Lindl</strain>
    </source>
</reference>
<dbReference type="InterPro" id="IPR051716">
    <property type="entry name" value="Plant_RL_S/T_kinase"/>
</dbReference>
<evidence type="ECO:0000256" key="5">
    <source>
        <dbReference type="ARBA" id="ARBA00022729"/>
    </source>
</evidence>
<dbReference type="SUPFAM" id="SSF56112">
    <property type="entry name" value="Protein kinase-like (PK-like)"/>
    <property type="match status" value="1"/>
</dbReference>
<dbReference type="PANTHER" id="PTHR48053">
    <property type="entry name" value="LEUCINE RICH REPEAT FAMILY PROTEIN, EXPRESSED"/>
    <property type="match status" value="1"/>
</dbReference>
<dbReference type="InterPro" id="IPR032675">
    <property type="entry name" value="LRR_dom_sf"/>
</dbReference>
<dbReference type="AlphaFoldDB" id="A0AAV7GTA9"/>
<keyword evidence="8" id="KW-0067">ATP-binding</keyword>
<evidence type="ECO:0000256" key="6">
    <source>
        <dbReference type="ARBA" id="ARBA00022737"/>
    </source>
</evidence>
<sequence length="967" mass="105591">MKSLKEGNINTKGREGKEERFERVGMEIRYVLISLRFIVFFCFFFVVIVHGVQDQKGTMLELAKGIPSSKWNTSNGKQCEWKGVSCSSSRVTGLVLSGFGLSTSFFPRFFELLCDLSSLQSLDLSSNSFSIIPTSFFSCKGLSRLKYLNLSSNGLTGRLSNFSEFSALETLDLSFNNLEGVVGLNLNGLAQLKSLNLSSNLFNDNIPALKAMNLEELSLSNNSFHGEIPHVFVTFENLTFLDFSQNSLTGSIPGDIGKLLKLQKLLLSSNELEGSLPVSLSKIKALCRFAANQNKFNGSIPPGITSYVQFFDLSYNNLQGMIPPDLLAPASLQIVDLSANVLQGPIPSNFSKNLYRLRLGKNLLNGSIPSELGQLLNLTYLELNNNQLEGQIPQRLGNCKSLTLLNLANNFLHGGLPVSLGRLNQLVIVQLQQNILTGKIPAEFSNLANLSTLDLSHNSLTGAIPPAISSLSKLQVLNLENNNLNGSIPASLSSLPNIIELLLGNNKLSGIVPNMPTSLSLALNLTGNNLNGSIPSQLGAATQLEILDLSNNNFTGTVPNSFITLKSLTELVLSNNRLLSGLLPPLNPKTIVSFAGTGILNNSASAQGNVHRKRKSSTALIVIVVIVGIFAGFLLIAAIFGLIMSKRMYRVEDEVHQSEDNALPQIVNGHFITSNSNHRTGINFFKAMELVGNPSNTMLKTRFSTYYKAAMPNGRNYTIKKLNWSEKILQMGSHEKFDHELEVLGRLSNSNIMVPLAYVLTEDSVYFFYEHIHKGTLFDFLHVGSETALDWPSRYSIALGVAQGITFLHSCNQPVLLLDLSTKSIHLKSMKEPQIGDIELCKVIDPSNSIGNLSTVAGSVGYIPPEYAYTMRVTMAGNVYSFGVILLELLTGKSPVSEGIELAKWALSHSTRLGGREKILDLKVCNASPAVCSQMLSVLKIALSCVSSSPDVRPKMRNVLRMLFNAR</sequence>
<dbReference type="Pfam" id="PF00560">
    <property type="entry name" value="LRR_1"/>
    <property type="match status" value="3"/>
</dbReference>
<dbReference type="SMART" id="SM00369">
    <property type="entry name" value="LRR_TYP"/>
    <property type="match status" value="9"/>
</dbReference>
<keyword evidence="12" id="KW-0325">Glycoprotein</keyword>
<dbReference type="SMART" id="SM00220">
    <property type="entry name" value="S_TKc"/>
    <property type="match status" value="1"/>
</dbReference>
<feature type="domain" description="Protein kinase" evidence="14">
    <location>
        <begin position="685"/>
        <end position="965"/>
    </location>
</feature>
<keyword evidence="6" id="KW-0677">Repeat</keyword>
<evidence type="ECO:0000256" key="12">
    <source>
        <dbReference type="ARBA" id="ARBA00023180"/>
    </source>
</evidence>
<evidence type="ECO:0000256" key="4">
    <source>
        <dbReference type="ARBA" id="ARBA00022692"/>
    </source>
</evidence>
<keyword evidence="2" id="KW-0433">Leucine-rich repeat</keyword>
<keyword evidence="5" id="KW-0732">Signal</keyword>
<comment type="subcellular location">
    <subcellularLocation>
        <location evidence="1">Membrane</location>
        <topology evidence="1">Single-pass type I membrane protein</topology>
    </subcellularLocation>
</comment>
<dbReference type="EMBL" id="JAGFBR010000010">
    <property type="protein sequence ID" value="KAH0459911.1"/>
    <property type="molecule type" value="Genomic_DNA"/>
</dbReference>
<dbReference type="SUPFAM" id="SSF52058">
    <property type="entry name" value="L domain-like"/>
    <property type="match status" value="1"/>
</dbReference>
<dbReference type="Gene3D" id="3.30.200.20">
    <property type="entry name" value="Phosphorylase Kinase, domain 1"/>
    <property type="match status" value="1"/>
</dbReference>
<dbReference type="SMART" id="SM00365">
    <property type="entry name" value="LRR_SD22"/>
    <property type="match status" value="6"/>
</dbReference>
<evidence type="ECO:0000256" key="9">
    <source>
        <dbReference type="ARBA" id="ARBA00022989"/>
    </source>
</evidence>
<evidence type="ECO:0000313" key="15">
    <source>
        <dbReference type="EMBL" id="KAH0459911.1"/>
    </source>
</evidence>
<evidence type="ECO:0000256" key="10">
    <source>
        <dbReference type="ARBA" id="ARBA00023136"/>
    </source>
</evidence>
<feature type="transmembrane region" description="Helical" evidence="13">
    <location>
        <begin position="619"/>
        <end position="643"/>
    </location>
</feature>
<dbReference type="InterPro" id="IPR011009">
    <property type="entry name" value="Kinase-like_dom_sf"/>
</dbReference>
<dbReference type="Pfam" id="PF00069">
    <property type="entry name" value="Pkinase"/>
    <property type="match status" value="1"/>
</dbReference>
<keyword evidence="11" id="KW-0675">Receptor</keyword>
<evidence type="ECO:0000256" key="13">
    <source>
        <dbReference type="SAM" id="Phobius"/>
    </source>
</evidence>
<proteinExistence type="predicted"/>
<feature type="transmembrane region" description="Helical" evidence="13">
    <location>
        <begin position="30"/>
        <end position="52"/>
    </location>
</feature>
<dbReference type="InterPro" id="IPR000719">
    <property type="entry name" value="Prot_kinase_dom"/>
</dbReference>
<comment type="caution">
    <text evidence="15">The sequence shown here is derived from an EMBL/GenBank/DDBJ whole genome shotgun (WGS) entry which is preliminary data.</text>
</comment>
<evidence type="ECO:0000256" key="3">
    <source>
        <dbReference type="ARBA" id="ARBA00022679"/>
    </source>
</evidence>
<evidence type="ECO:0000256" key="8">
    <source>
        <dbReference type="ARBA" id="ARBA00022840"/>
    </source>
</evidence>
<protein>
    <recommendedName>
        <fullName evidence="14">Protein kinase domain-containing protein</fullName>
    </recommendedName>
</protein>
<dbReference type="Pfam" id="PF13855">
    <property type="entry name" value="LRR_8"/>
    <property type="match status" value="3"/>
</dbReference>
<evidence type="ECO:0000256" key="2">
    <source>
        <dbReference type="ARBA" id="ARBA00022614"/>
    </source>
</evidence>
<dbReference type="PANTHER" id="PTHR48053:SF105">
    <property type="entry name" value="RECEPTOR-LIKE PROTEIN KINASE"/>
    <property type="match status" value="1"/>
</dbReference>
<dbReference type="Gene3D" id="1.10.510.10">
    <property type="entry name" value="Transferase(Phosphotransferase) domain 1"/>
    <property type="match status" value="1"/>
</dbReference>
<dbReference type="FunFam" id="3.30.200.20:FF:000454">
    <property type="entry name" value="Leucine-rich repeat receptor-like tyrosine-protein kinase PXC3"/>
    <property type="match status" value="1"/>
</dbReference>
<keyword evidence="3" id="KW-0808">Transferase</keyword>
<dbReference type="PROSITE" id="PS51450">
    <property type="entry name" value="LRR"/>
    <property type="match status" value="1"/>
</dbReference>
<keyword evidence="7" id="KW-0547">Nucleotide-binding</keyword>
<dbReference type="GO" id="GO:0005524">
    <property type="term" value="F:ATP binding"/>
    <property type="evidence" value="ECO:0007669"/>
    <property type="project" value="UniProtKB-KW"/>
</dbReference>
<dbReference type="InterPro" id="IPR003591">
    <property type="entry name" value="Leu-rich_rpt_typical-subtyp"/>
</dbReference>
<dbReference type="SUPFAM" id="SSF52047">
    <property type="entry name" value="RNI-like"/>
    <property type="match status" value="1"/>
</dbReference>
<dbReference type="FunFam" id="3.80.10.10:FF:000095">
    <property type="entry name" value="LRR receptor-like serine/threonine-protein kinase GSO1"/>
    <property type="match status" value="2"/>
</dbReference>
<keyword evidence="4 13" id="KW-0812">Transmembrane</keyword>
<dbReference type="PRINTS" id="PR00019">
    <property type="entry name" value="LEURICHRPT"/>
</dbReference>
<evidence type="ECO:0000256" key="11">
    <source>
        <dbReference type="ARBA" id="ARBA00023170"/>
    </source>
</evidence>
<dbReference type="PROSITE" id="PS50011">
    <property type="entry name" value="PROTEIN_KINASE_DOM"/>
    <property type="match status" value="1"/>
</dbReference>
<evidence type="ECO:0000313" key="16">
    <source>
        <dbReference type="Proteomes" id="UP000775213"/>
    </source>
</evidence>
<evidence type="ECO:0000256" key="7">
    <source>
        <dbReference type="ARBA" id="ARBA00022741"/>
    </source>
</evidence>
<gene>
    <name evidence="15" type="ORF">IEQ34_010574</name>
</gene>
<dbReference type="Gene3D" id="3.80.10.10">
    <property type="entry name" value="Ribonuclease Inhibitor"/>
    <property type="match status" value="3"/>
</dbReference>
<keyword evidence="9 13" id="KW-1133">Transmembrane helix</keyword>
<name>A0AAV7GTA9_DENCH</name>
<evidence type="ECO:0000256" key="1">
    <source>
        <dbReference type="ARBA" id="ARBA00004479"/>
    </source>
</evidence>
<dbReference type="GO" id="GO:0004674">
    <property type="term" value="F:protein serine/threonine kinase activity"/>
    <property type="evidence" value="ECO:0007669"/>
    <property type="project" value="UniProtKB-EC"/>
</dbReference>
<dbReference type="FunFam" id="1.10.510.10:FF:000388">
    <property type="entry name" value="Leucine-rich repeat receptor-like tyrosine-protein kinase PXC3"/>
    <property type="match status" value="1"/>
</dbReference>
<organism evidence="15 16">
    <name type="scientific">Dendrobium chrysotoxum</name>
    <name type="common">Orchid</name>
    <dbReference type="NCBI Taxonomy" id="161865"/>
    <lineage>
        <taxon>Eukaryota</taxon>
        <taxon>Viridiplantae</taxon>
        <taxon>Streptophyta</taxon>
        <taxon>Embryophyta</taxon>
        <taxon>Tracheophyta</taxon>
        <taxon>Spermatophyta</taxon>
        <taxon>Magnoliopsida</taxon>
        <taxon>Liliopsida</taxon>
        <taxon>Asparagales</taxon>
        <taxon>Orchidaceae</taxon>
        <taxon>Epidendroideae</taxon>
        <taxon>Malaxideae</taxon>
        <taxon>Dendrobiinae</taxon>
        <taxon>Dendrobium</taxon>
    </lineage>
</organism>
<dbReference type="GO" id="GO:0016020">
    <property type="term" value="C:membrane"/>
    <property type="evidence" value="ECO:0007669"/>
    <property type="project" value="UniProtKB-SubCell"/>
</dbReference>
<dbReference type="InterPro" id="IPR001611">
    <property type="entry name" value="Leu-rich_rpt"/>
</dbReference>